<feature type="region of interest" description="Disordered" evidence="1">
    <location>
        <begin position="129"/>
        <end position="148"/>
    </location>
</feature>
<sequence length="243" mass="26475">MHFTAPLITLLTLLSAATIAAPASPLSSRAKATTGADLKSKILNEAKQMRQPNTQLEFLSSLPTSIYDQLLELESRAGGGDGQPFYPEVAKHVQQAYGQLKAGQTPTFPSEEELPSHTAVILDLDFARGKTTKPSGTPEASKGTETETPVPAMLTKRKAKLTGAQLRATFMGQVAKNNYAPSQVQFYNSIPQGVWDKLADLSCRTVKPNGQYDSRVGSRPATKLPQPTTIHYKRYTNWIMITL</sequence>
<reference evidence="3 4" key="1">
    <citation type="submission" date="2019-06" db="EMBL/GenBank/DDBJ databases">
        <authorList>
            <person name="Palmer J.M."/>
        </authorList>
    </citation>
    <scope>NUCLEOTIDE SEQUENCE [LARGE SCALE GENOMIC DNA]</scope>
    <source>
        <strain evidence="3 4">TWF191</strain>
    </source>
</reference>
<dbReference type="Proteomes" id="UP000483672">
    <property type="component" value="Unassembled WGS sequence"/>
</dbReference>
<comment type="caution">
    <text evidence="3">The sequence shown here is derived from an EMBL/GenBank/DDBJ whole genome shotgun (WGS) entry which is preliminary data.</text>
</comment>
<evidence type="ECO:0000313" key="4">
    <source>
        <dbReference type="Proteomes" id="UP000483672"/>
    </source>
</evidence>
<proteinExistence type="predicted"/>
<dbReference type="EMBL" id="WIPF01000032">
    <property type="protein sequence ID" value="KAF3224543.1"/>
    <property type="molecule type" value="Genomic_DNA"/>
</dbReference>
<evidence type="ECO:0000256" key="2">
    <source>
        <dbReference type="SAM" id="SignalP"/>
    </source>
</evidence>
<evidence type="ECO:0000256" key="1">
    <source>
        <dbReference type="SAM" id="MobiDB-lite"/>
    </source>
</evidence>
<feature type="chain" id="PRO_5028872203" evidence="2">
    <location>
        <begin position="21"/>
        <end position="243"/>
    </location>
</feature>
<protein>
    <submittedName>
        <fullName evidence="3">Uncharacterized protein</fullName>
    </submittedName>
</protein>
<dbReference type="AlphaFoldDB" id="A0A7C8V441"/>
<feature type="signal peptide" evidence="2">
    <location>
        <begin position="1"/>
        <end position="20"/>
    </location>
</feature>
<organism evidence="3 4">
    <name type="scientific">Orbilia oligospora</name>
    <name type="common">Nematode-trapping fungus</name>
    <name type="synonym">Arthrobotrys oligospora</name>
    <dbReference type="NCBI Taxonomy" id="2813651"/>
    <lineage>
        <taxon>Eukaryota</taxon>
        <taxon>Fungi</taxon>
        <taxon>Dikarya</taxon>
        <taxon>Ascomycota</taxon>
        <taxon>Pezizomycotina</taxon>
        <taxon>Orbiliomycetes</taxon>
        <taxon>Orbiliales</taxon>
        <taxon>Orbiliaceae</taxon>
        <taxon>Orbilia</taxon>
    </lineage>
</organism>
<evidence type="ECO:0000313" key="3">
    <source>
        <dbReference type="EMBL" id="KAF3224543.1"/>
    </source>
</evidence>
<gene>
    <name evidence="3" type="ORF">TWF191_006012</name>
</gene>
<name>A0A7C8V441_ORBOL</name>
<keyword evidence="2" id="KW-0732">Signal</keyword>
<accession>A0A7C8V441</accession>